<gene>
    <name evidence="6" type="ORF">E6C55_26760</name>
</gene>
<feature type="compositionally biased region" description="Basic and acidic residues" evidence="4">
    <location>
        <begin position="13"/>
        <end position="24"/>
    </location>
</feature>
<dbReference type="PANTHER" id="PTHR33164">
    <property type="entry name" value="TRANSCRIPTIONAL REGULATOR, MARR FAMILY"/>
    <property type="match status" value="1"/>
</dbReference>
<dbReference type="PRINTS" id="PR00598">
    <property type="entry name" value="HTHMARR"/>
</dbReference>
<dbReference type="GO" id="GO:0006950">
    <property type="term" value="P:response to stress"/>
    <property type="evidence" value="ECO:0007669"/>
    <property type="project" value="TreeGrafter"/>
</dbReference>
<dbReference type="Proteomes" id="UP000310636">
    <property type="component" value="Unassembled WGS sequence"/>
</dbReference>
<dbReference type="InterPro" id="IPR036390">
    <property type="entry name" value="WH_DNA-bd_sf"/>
</dbReference>
<name>A0A4S4BJ04_9BACL</name>
<keyword evidence="3" id="KW-0804">Transcription</keyword>
<dbReference type="GO" id="GO:0003677">
    <property type="term" value="F:DNA binding"/>
    <property type="evidence" value="ECO:0007669"/>
    <property type="project" value="UniProtKB-KW"/>
</dbReference>
<dbReference type="InterPro" id="IPR036388">
    <property type="entry name" value="WH-like_DNA-bd_sf"/>
</dbReference>
<keyword evidence="1" id="KW-0805">Transcription regulation</keyword>
<keyword evidence="2" id="KW-0238">DNA-binding</keyword>
<dbReference type="InterPro" id="IPR039422">
    <property type="entry name" value="MarR/SlyA-like"/>
</dbReference>
<dbReference type="SMART" id="SM00347">
    <property type="entry name" value="HTH_MARR"/>
    <property type="match status" value="1"/>
</dbReference>
<dbReference type="EMBL" id="SSOB01000046">
    <property type="protein sequence ID" value="THF74021.1"/>
    <property type="molecule type" value="Genomic_DNA"/>
</dbReference>
<evidence type="ECO:0000313" key="7">
    <source>
        <dbReference type="Proteomes" id="UP000310636"/>
    </source>
</evidence>
<evidence type="ECO:0000256" key="2">
    <source>
        <dbReference type="ARBA" id="ARBA00023125"/>
    </source>
</evidence>
<dbReference type="InterPro" id="IPR023187">
    <property type="entry name" value="Tscrpt_reg_MarR-type_CS"/>
</dbReference>
<dbReference type="GO" id="GO:0003700">
    <property type="term" value="F:DNA-binding transcription factor activity"/>
    <property type="evidence" value="ECO:0007669"/>
    <property type="project" value="InterPro"/>
</dbReference>
<dbReference type="PANTHER" id="PTHR33164:SF56">
    <property type="entry name" value="HTH-TYPE TRANSCRIPTIONAL REGULATOR MHQR"/>
    <property type="match status" value="1"/>
</dbReference>
<feature type="domain" description="HTH marR-type" evidence="5">
    <location>
        <begin position="29"/>
        <end position="161"/>
    </location>
</feature>
<comment type="caution">
    <text evidence="6">The sequence shown here is derived from an EMBL/GenBank/DDBJ whole genome shotgun (WGS) entry which is preliminary data.</text>
</comment>
<feature type="compositionally biased region" description="Low complexity" evidence="4">
    <location>
        <begin position="1"/>
        <end position="12"/>
    </location>
</feature>
<proteinExistence type="predicted"/>
<evidence type="ECO:0000256" key="1">
    <source>
        <dbReference type="ARBA" id="ARBA00023015"/>
    </source>
</evidence>
<keyword evidence="7" id="KW-1185">Reference proteome</keyword>
<dbReference type="Gene3D" id="1.10.10.10">
    <property type="entry name" value="Winged helix-like DNA-binding domain superfamily/Winged helix DNA-binding domain"/>
    <property type="match status" value="1"/>
</dbReference>
<dbReference type="OrthoDB" id="9799747at2"/>
<evidence type="ECO:0000313" key="6">
    <source>
        <dbReference type="EMBL" id="THF74021.1"/>
    </source>
</evidence>
<dbReference type="InterPro" id="IPR000835">
    <property type="entry name" value="HTH_MarR-typ"/>
</dbReference>
<feature type="region of interest" description="Disordered" evidence="4">
    <location>
        <begin position="1"/>
        <end position="24"/>
    </location>
</feature>
<protein>
    <submittedName>
        <fullName evidence="6">MarR family transcriptional regulator</fullName>
    </submittedName>
</protein>
<dbReference type="Pfam" id="PF01047">
    <property type="entry name" value="MarR"/>
    <property type="match status" value="1"/>
</dbReference>
<dbReference type="AlphaFoldDB" id="A0A4S4BJ04"/>
<organism evidence="6 7">
    <name type="scientific">Cohnella fermenti</name>
    <dbReference type="NCBI Taxonomy" id="2565925"/>
    <lineage>
        <taxon>Bacteria</taxon>
        <taxon>Bacillati</taxon>
        <taxon>Bacillota</taxon>
        <taxon>Bacilli</taxon>
        <taxon>Bacillales</taxon>
        <taxon>Paenibacillaceae</taxon>
        <taxon>Cohnella</taxon>
    </lineage>
</organism>
<sequence length="166" mass="18625">MQQGPDATATANADDRNRQAQNTHERDVSLKLFVVLSKAYKSIMDSAVRDMKKHGLSATEFTVMELLFHKGRIPLQQIGDKILVTSGSITYNIDKLENRGLLRRVPSPDDRRVTFAEITDEGTRMFEQVFPSHAEAIDRLMNGLSLEEKKQAIDLIKKLGLKAQSG</sequence>
<evidence type="ECO:0000259" key="5">
    <source>
        <dbReference type="PROSITE" id="PS50995"/>
    </source>
</evidence>
<dbReference type="PROSITE" id="PS50995">
    <property type="entry name" value="HTH_MARR_2"/>
    <property type="match status" value="1"/>
</dbReference>
<reference evidence="6 7" key="1">
    <citation type="submission" date="2019-04" db="EMBL/GenBank/DDBJ databases">
        <title>Cohnella sp. nov. isolated from preserved vegetables.</title>
        <authorList>
            <person name="Lin S.-Y."/>
            <person name="Hung M.-H."/>
            <person name="Young C.-C."/>
        </authorList>
    </citation>
    <scope>NUCLEOTIDE SEQUENCE [LARGE SCALE GENOMIC DNA]</scope>
    <source>
        <strain evidence="6 7">CC-MHH1044</strain>
    </source>
</reference>
<dbReference type="PROSITE" id="PS01117">
    <property type="entry name" value="HTH_MARR_1"/>
    <property type="match status" value="1"/>
</dbReference>
<evidence type="ECO:0000256" key="3">
    <source>
        <dbReference type="ARBA" id="ARBA00023163"/>
    </source>
</evidence>
<dbReference type="RefSeq" id="WP_136372944.1">
    <property type="nucleotide sequence ID" value="NZ_SSOB01000046.1"/>
</dbReference>
<evidence type="ECO:0000256" key="4">
    <source>
        <dbReference type="SAM" id="MobiDB-lite"/>
    </source>
</evidence>
<dbReference type="SUPFAM" id="SSF46785">
    <property type="entry name" value="Winged helix' DNA-binding domain"/>
    <property type="match status" value="1"/>
</dbReference>
<accession>A0A4S4BJ04</accession>